<sequence length="75" mass="7629">MRTAHRLSAAVAFAGAAALGLTGCLPKPIAASPLRPASEVLNESVPALRGASSFTVSGKTMREGVPTQRTAPRCP</sequence>
<evidence type="ECO:0000313" key="4">
    <source>
        <dbReference type="Proteomes" id="UP000095705"/>
    </source>
</evidence>
<comment type="caution">
    <text evidence="3">The sequence shown here is derived from an EMBL/GenBank/DDBJ whole genome shotgun (WGS) entry which is preliminary data.</text>
</comment>
<organism evidence="3 4">
    <name type="scientific">Streptomyces subrutilus</name>
    <dbReference type="NCBI Taxonomy" id="36818"/>
    <lineage>
        <taxon>Bacteria</taxon>
        <taxon>Bacillati</taxon>
        <taxon>Actinomycetota</taxon>
        <taxon>Actinomycetes</taxon>
        <taxon>Kitasatosporales</taxon>
        <taxon>Streptomycetaceae</taxon>
        <taxon>Streptomyces</taxon>
    </lineage>
</organism>
<feature type="signal peptide" evidence="2">
    <location>
        <begin position="1"/>
        <end position="17"/>
    </location>
</feature>
<gene>
    <name evidence="3" type="ORF">BGK67_31435</name>
</gene>
<protein>
    <submittedName>
        <fullName evidence="3">Uncharacterized protein</fullName>
    </submittedName>
</protein>
<dbReference type="EMBL" id="MEHK01000001">
    <property type="protein sequence ID" value="OEJ35221.1"/>
    <property type="molecule type" value="Genomic_DNA"/>
</dbReference>
<keyword evidence="4" id="KW-1185">Reference proteome</keyword>
<dbReference type="AlphaFoldDB" id="A0A1E5Q0C7"/>
<dbReference type="PROSITE" id="PS51257">
    <property type="entry name" value="PROKAR_LIPOPROTEIN"/>
    <property type="match status" value="1"/>
</dbReference>
<feature type="chain" id="PRO_5038684651" evidence="2">
    <location>
        <begin position="18"/>
        <end position="75"/>
    </location>
</feature>
<accession>A0A1E5Q0C7</accession>
<reference evidence="3 4" key="1">
    <citation type="submission" date="2016-08" db="EMBL/GenBank/DDBJ databases">
        <title>The complete genome of Streptomyces subrutilus 10-1-1.</title>
        <authorList>
            <person name="Chen X."/>
        </authorList>
    </citation>
    <scope>NUCLEOTIDE SEQUENCE [LARGE SCALE GENOMIC DNA]</scope>
    <source>
        <strain evidence="3 4">10-1-1</strain>
    </source>
</reference>
<dbReference type="RefSeq" id="WP_069923407.1">
    <property type="nucleotide sequence ID" value="NZ_MEHK01000001.1"/>
</dbReference>
<name>A0A1E5Q0C7_9ACTN</name>
<feature type="region of interest" description="Disordered" evidence="1">
    <location>
        <begin position="56"/>
        <end position="75"/>
    </location>
</feature>
<keyword evidence="2" id="KW-0732">Signal</keyword>
<evidence type="ECO:0000256" key="2">
    <source>
        <dbReference type="SAM" id="SignalP"/>
    </source>
</evidence>
<proteinExistence type="predicted"/>
<evidence type="ECO:0000313" key="3">
    <source>
        <dbReference type="EMBL" id="OEJ35221.1"/>
    </source>
</evidence>
<evidence type="ECO:0000256" key="1">
    <source>
        <dbReference type="SAM" id="MobiDB-lite"/>
    </source>
</evidence>
<dbReference type="Proteomes" id="UP000095705">
    <property type="component" value="Unassembled WGS sequence"/>
</dbReference>